<dbReference type="Pfam" id="PF00400">
    <property type="entry name" value="WD40"/>
    <property type="match status" value="1"/>
</dbReference>
<accession>A0ABQ4G6B0</accession>
<dbReference type="PROSITE" id="PS00678">
    <property type="entry name" value="WD_REPEATS_1"/>
    <property type="match status" value="1"/>
</dbReference>
<dbReference type="PANTHER" id="PTHR19879">
    <property type="entry name" value="TRANSCRIPTION INITIATION FACTOR TFIID"/>
    <property type="match status" value="1"/>
</dbReference>
<keyword evidence="1 3" id="KW-0853">WD repeat</keyword>
<keyword evidence="2" id="KW-0677">Repeat</keyword>
<feature type="repeat" description="WD" evidence="3">
    <location>
        <begin position="1045"/>
        <end position="1086"/>
    </location>
</feature>
<dbReference type="PANTHER" id="PTHR19879:SF9">
    <property type="entry name" value="TRANSCRIPTION INITIATION FACTOR TFIID SUBUNIT 5"/>
    <property type="match status" value="1"/>
</dbReference>
<dbReference type="Pfam" id="PF00069">
    <property type="entry name" value="Pkinase"/>
    <property type="match status" value="1"/>
</dbReference>
<dbReference type="PROSITE" id="PS00108">
    <property type="entry name" value="PROTEIN_KINASE_ST"/>
    <property type="match status" value="1"/>
</dbReference>
<dbReference type="SMART" id="SM00320">
    <property type="entry name" value="WD40"/>
    <property type="match status" value="7"/>
</dbReference>
<dbReference type="InterPro" id="IPR015943">
    <property type="entry name" value="WD40/YVTN_repeat-like_dom_sf"/>
</dbReference>
<evidence type="ECO:0000259" key="4">
    <source>
        <dbReference type="PROSITE" id="PS50011"/>
    </source>
</evidence>
<keyword evidence="6" id="KW-1185">Reference proteome</keyword>
<dbReference type="InterPro" id="IPR008271">
    <property type="entry name" value="Ser/Thr_kinase_AS"/>
</dbReference>
<dbReference type="Gene3D" id="2.130.10.10">
    <property type="entry name" value="YVTN repeat-like/Quinoprotein amine dehydrogenase"/>
    <property type="match status" value="3"/>
</dbReference>
<evidence type="ECO:0000256" key="3">
    <source>
        <dbReference type="PROSITE-ProRule" id="PRU00221"/>
    </source>
</evidence>
<dbReference type="PROSITE" id="PS50082">
    <property type="entry name" value="WD_REPEATS_2"/>
    <property type="match status" value="2"/>
</dbReference>
<dbReference type="InterPro" id="IPR000719">
    <property type="entry name" value="Prot_kinase_dom"/>
</dbReference>
<dbReference type="Proteomes" id="UP000603904">
    <property type="component" value="Unassembled WGS sequence"/>
</dbReference>
<dbReference type="InterPro" id="IPR011009">
    <property type="entry name" value="Kinase-like_dom_sf"/>
</dbReference>
<organism evidence="5 6">
    <name type="scientific">Microbispora corallina</name>
    <dbReference type="NCBI Taxonomy" id="83302"/>
    <lineage>
        <taxon>Bacteria</taxon>
        <taxon>Bacillati</taxon>
        <taxon>Actinomycetota</taxon>
        <taxon>Actinomycetes</taxon>
        <taxon>Streptosporangiales</taxon>
        <taxon>Streptosporangiaceae</taxon>
        <taxon>Microbispora</taxon>
    </lineage>
</organism>
<dbReference type="Gene3D" id="1.10.510.10">
    <property type="entry name" value="Transferase(Phosphotransferase) domain 1"/>
    <property type="match status" value="1"/>
</dbReference>
<dbReference type="InterPro" id="IPR049052">
    <property type="entry name" value="nSTAND1"/>
</dbReference>
<dbReference type="Pfam" id="PF20703">
    <property type="entry name" value="nSTAND1"/>
    <property type="match status" value="1"/>
</dbReference>
<dbReference type="InterPro" id="IPR001680">
    <property type="entry name" value="WD40_rpt"/>
</dbReference>
<proteinExistence type="predicted"/>
<dbReference type="SUPFAM" id="SSF56112">
    <property type="entry name" value="Protein kinase-like (PK-like)"/>
    <property type="match status" value="1"/>
</dbReference>
<dbReference type="InterPro" id="IPR019775">
    <property type="entry name" value="WD40_repeat_CS"/>
</dbReference>
<dbReference type="PROSITE" id="PS50011">
    <property type="entry name" value="PROTEIN_KINASE_DOM"/>
    <property type="match status" value="1"/>
</dbReference>
<evidence type="ECO:0000313" key="6">
    <source>
        <dbReference type="Proteomes" id="UP000603904"/>
    </source>
</evidence>
<dbReference type="RefSeq" id="WP_204059802.1">
    <property type="nucleotide sequence ID" value="NZ_BAAAGP010000006.1"/>
</dbReference>
<dbReference type="InterPro" id="IPR011047">
    <property type="entry name" value="Quinoprotein_ADH-like_sf"/>
</dbReference>
<dbReference type="SUPFAM" id="SSF82171">
    <property type="entry name" value="DPP6 N-terminal domain-like"/>
    <property type="match status" value="1"/>
</dbReference>
<evidence type="ECO:0000256" key="1">
    <source>
        <dbReference type="ARBA" id="ARBA00022574"/>
    </source>
</evidence>
<evidence type="ECO:0000256" key="2">
    <source>
        <dbReference type="ARBA" id="ARBA00022737"/>
    </source>
</evidence>
<dbReference type="PROSITE" id="PS50294">
    <property type="entry name" value="WD_REPEATS_REGION"/>
    <property type="match status" value="1"/>
</dbReference>
<dbReference type="EMBL" id="BOOC01000031">
    <property type="protein sequence ID" value="GIH42615.1"/>
    <property type="molecule type" value="Genomic_DNA"/>
</dbReference>
<protein>
    <recommendedName>
        <fullName evidence="4">Protein kinase domain-containing protein</fullName>
    </recommendedName>
</protein>
<sequence>MPALAPGDPRQLGEYWLAGRLGEGGQGVVYEGYDASGRRVAIKVLHPSAGAELRGRFAKEAAATRAVAAFCTARVLSVELDGVRPYIVSEYVGGPSLRRAVESGGPYGPDDLRRLATGIATALTAIHEAGVIHRDLKPDNILIGPDGPRVIDFGIARTSEMSLTPTGQVAGTPAFMAPETVVGQRAGPAVDVWAWGAVVLYAAIGRDPFDGENLAALLHRILAADIDVSFLQEPLRDLVAAALAKDPGDRPTSRSLLLSLVGGRGLNADALLAEGSRAAERIRPPAQLSPPPLESVAEQVYRRLRGTDQALVPQIMLRMVMPGDGAEDMLRQVRSDELDDGVVHPPVLERVLTGFVRAELVVRNGETVSLANAALLRAWPRMREWIDADRDGLRVHRRLGAAAQHWDAHGRRTADLYQGSALETALSWAATGRQHVTLNLVESAFLDAGLAHSRIRDRRRRQITAALSGLLVIALAAGGVAVTQRAEAVRERDIGLARALAAEAETARADDPLRAMTLSVRAWRLAPVLEARAALYGSVSQLEDDVFRPSNVTGAAVFALSHDGRRLAIADSGRASVWDVRTRRRVAEVDIPGGAVTAAAFSPDGRVLAVAGPTVTTWDLTTSRPAGPAFGRGGSELTFSPGGRYLAIVDVKAGRWQVWEPGSGRLVVDRPGPDVKAVAMSDRFAAPMVTGRRFEFWDLATGAPVDAPDGGRGAAVAFGPGGAVAVCAGDQVRIHRPDGADVVLEGAAAARMEFSPDGALLLTFDWSAIGVWSAVTGRSLLSYGLDDSGGGLTATVGPGDRTLSYLRGDGSVVTISLGDLTGSSGTAQGIASGQLSADGRLAAYSDGTRVWLRDTRRGAAVALAEGLALAFSPDGRTLATGALASPDVTVWDLVTWPPTVLTRLRRPPGMWPRGLAFSPSGRYLAVAPARDDAWGPVEIWRTAVATGGSSALPWSRVPGPGPSPGPPGADAMAFDPADTALAVGSEHNALVSLTGGRSAAGSFGASGTGVRSVAFSHSGAIIATGFSDVGVALWDATTHARIGQLAMPGDEATALAFSPDDRYLAVGGQSGEVSLWDVASRRPLGTPYRMQAGVVLSLAFTPDGRRLLSLAEDEVLRTYPIDPRAALDVVCARLALYGRDCPTS</sequence>
<evidence type="ECO:0000313" key="5">
    <source>
        <dbReference type="EMBL" id="GIH42615.1"/>
    </source>
</evidence>
<dbReference type="Gene3D" id="3.30.200.20">
    <property type="entry name" value="Phosphorylase Kinase, domain 1"/>
    <property type="match status" value="1"/>
</dbReference>
<dbReference type="SUPFAM" id="SSF50998">
    <property type="entry name" value="Quinoprotein alcohol dehydrogenase-like"/>
    <property type="match status" value="1"/>
</dbReference>
<name>A0ABQ4G6B0_9ACTN</name>
<feature type="repeat" description="WD" evidence="3">
    <location>
        <begin position="1003"/>
        <end position="1044"/>
    </location>
</feature>
<comment type="caution">
    <text evidence="5">The sequence shown here is derived from an EMBL/GenBank/DDBJ whole genome shotgun (WGS) entry which is preliminary data.</text>
</comment>
<dbReference type="CDD" id="cd14014">
    <property type="entry name" value="STKc_PknB_like"/>
    <property type="match status" value="1"/>
</dbReference>
<gene>
    <name evidence="5" type="ORF">Mco01_56150</name>
</gene>
<reference evidence="5 6" key="1">
    <citation type="submission" date="2021-01" db="EMBL/GenBank/DDBJ databases">
        <title>Whole genome shotgun sequence of Microbispora corallina NBRC 16416.</title>
        <authorList>
            <person name="Komaki H."/>
            <person name="Tamura T."/>
        </authorList>
    </citation>
    <scope>NUCLEOTIDE SEQUENCE [LARGE SCALE GENOMIC DNA]</scope>
    <source>
        <strain evidence="5 6">NBRC 16416</strain>
    </source>
</reference>
<dbReference type="SMART" id="SM00220">
    <property type="entry name" value="S_TKc"/>
    <property type="match status" value="1"/>
</dbReference>
<feature type="domain" description="Protein kinase" evidence="4">
    <location>
        <begin position="15"/>
        <end position="272"/>
    </location>
</feature>